<proteinExistence type="predicted"/>
<keyword evidence="1" id="KW-0472">Membrane</keyword>
<reference evidence="2 3" key="1">
    <citation type="submission" date="2015-12" db="EMBL/GenBank/DDBJ databases">
        <title>The genome of Folsomia candida.</title>
        <authorList>
            <person name="Faddeeva A."/>
            <person name="Derks M.F."/>
            <person name="Anvar Y."/>
            <person name="Smit S."/>
            <person name="Van Straalen N."/>
            <person name="Roelofs D."/>
        </authorList>
    </citation>
    <scope>NUCLEOTIDE SEQUENCE [LARGE SCALE GENOMIC DNA]</scope>
    <source>
        <strain evidence="2 3">VU population</strain>
        <tissue evidence="2">Whole body</tissue>
    </source>
</reference>
<accession>A0A226DT69</accession>
<feature type="transmembrane region" description="Helical" evidence="1">
    <location>
        <begin position="134"/>
        <end position="153"/>
    </location>
</feature>
<dbReference type="EMBL" id="LNIX01000012">
    <property type="protein sequence ID" value="OXA48024.1"/>
    <property type="molecule type" value="Genomic_DNA"/>
</dbReference>
<organism evidence="2 3">
    <name type="scientific">Folsomia candida</name>
    <name type="common">Springtail</name>
    <dbReference type="NCBI Taxonomy" id="158441"/>
    <lineage>
        <taxon>Eukaryota</taxon>
        <taxon>Metazoa</taxon>
        <taxon>Ecdysozoa</taxon>
        <taxon>Arthropoda</taxon>
        <taxon>Hexapoda</taxon>
        <taxon>Collembola</taxon>
        <taxon>Entomobryomorpha</taxon>
        <taxon>Isotomoidea</taxon>
        <taxon>Isotomidae</taxon>
        <taxon>Proisotominae</taxon>
        <taxon>Folsomia</taxon>
    </lineage>
</organism>
<feature type="transmembrane region" description="Helical" evidence="1">
    <location>
        <begin position="61"/>
        <end position="79"/>
    </location>
</feature>
<dbReference type="AlphaFoldDB" id="A0A226DT69"/>
<keyword evidence="1" id="KW-0812">Transmembrane</keyword>
<dbReference type="OrthoDB" id="306876at2759"/>
<dbReference type="Proteomes" id="UP000198287">
    <property type="component" value="Unassembled WGS sequence"/>
</dbReference>
<evidence type="ECO:0000256" key="1">
    <source>
        <dbReference type="SAM" id="Phobius"/>
    </source>
</evidence>
<evidence type="ECO:0000313" key="3">
    <source>
        <dbReference type="Proteomes" id="UP000198287"/>
    </source>
</evidence>
<evidence type="ECO:0000313" key="2">
    <source>
        <dbReference type="EMBL" id="OXA48024.1"/>
    </source>
</evidence>
<protein>
    <submittedName>
        <fullName evidence="2">Uncharacterized protein</fullName>
    </submittedName>
</protein>
<comment type="caution">
    <text evidence="2">The sequence shown here is derived from an EMBL/GenBank/DDBJ whole genome shotgun (WGS) entry which is preliminary data.</text>
</comment>
<feature type="transmembrane region" description="Helical" evidence="1">
    <location>
        <begin position="26"/>
        <end position="49"/>
    </location>
</feature>
<keyword evidence="1" id="KW-1133">Transmembrane helix</keyword>
<name>A0A226DT69_FOLCA</name>
<keyword evidence="3" id="KW-1185">Reference proteome</keyword>
<gene>
    <name evidence="2" type="ORF">Fcan01_17183</name>
</gene>
<feature type="transmembrane region" description="Helical" evidence="1">
    <location>
        <begin position="94"/>
        <end position="113"/>
    </location>
</feature>
<sequence length="175" mass="18912">MALIGIGVMTRPPILTGKDDFDHDTLMPVFVAVLAMAMIAVVIAVFRWLLKVHHSIQNVSLYLYASLQSLILALIFGTLDEFRTNDTTWEDMGVLAAIGLLWAVGNLFLVLALQIEEAGIVGSTCGVRVHGNGFISSLLGALSVVSGVIAVIARKLIQSLSDTSSRKKAFKFLLR</sequence>